<accession>A0ABW1K7D9</accession>
<evidence type="ECO:0000313" key="3">
    <source>
        <dbReference type="Proteomes" id="UP001596203"/>
    </source>
</evidence>
<dbReference type="Proteomes" id="UP001596203">
    <property type="component" value="Unassembled WGS sequence"/>
</dbReference>
<dbReference type="InterPro" id="IPR032675">
    <property type="entry name" value="LRR_dom_sf"/>
</dbReference>
<evidence type="ECO:0000313" key="2">
    <source>
        <dbReference type="EMBL" id="MFC6017519.1"/>
    </source>
</evidence>
<gene>
    <name evidence="2" type="ORF">ACFP2T_15055</name>
</gene>
<comment type="caution">
    <text evidence="2">The sequence shown here is derived from an EMBL/GenBank/DDBJ whole genome shotgun (WGS) entry which is preliminary data.</text>
</comment>
<dbReference type="EMBL" id="JBHSPR010000010">
    <property type="protein sequence ID" value="MFC6017519.1"/>
    <property type="molecule type" value="Genomic_DNA"/>
</dbReference>
<protein>
    <submittedName>
        <fullName evidence="2">Leucine-rich repeat domain-containing protein</fullName>
    </submittedName>
</protein>
<dbReference type="RefSeq" id="WP_377421820.1">
    <property type="nucleotide sequence ID" value="NZ_JBHSPR010000010.1"/>
</dbReference>
<organism evidence="2 3">
    <name type="scientific">Plantactinospora solaniradicis</name>
    <dbReference type="NCBI Taxonomy" id="1723736"/>
    <lineage>
        <taxon>Bacteria</taxon>
        <taxon>Bacillati</taxon>
        <taxon>Actinomycetota</taxon>
        <taxon>Actinomycetes</taxon>
        <taxon>Micromonosporales</taxon>
        <taxon>Micromonosporaceae</taxon>
        <taxon>Plantactinospora</taxon>
    </lineage>
</organism>
<sequence length="247" mass="26948">MTQEISTDTCSCLGRQRARTTRPVRFHAERQDTSAPGWRHLLALVEEAAADGREEFRPLAALTPGQRRQIVTLPPSIAKLTEVRHLNLYGSNLVRIPPEIGEMTSLRQFTPYTSYRLHWFPYELTRCANLRGSTVSTRALYGNVKYRPPFPLLPPPSAGDGELDPGQLDPGIRGGEAVRGCSVCRQPIGQAGLHQVWISLRVGADVLPLLVNACSAECVAALPTPARDHVGVPHTGGPDLRQPPADG</sequence>
<evidence type="ECO:0000256" key="1">
    <source>
        <dbReference type="SAM" id="MobiDB-lite"/>
    </source>
</evidence>
<feature type="region of interest" description="Disordered" evidence="1">
    <location>
        <begin position="226"/>
        <end position="247"/>
    </location>
</feature>
<feature type="region of interest" description="Disordered" evidence="1">
    <location>
        <begin position="152"/>
        <end position="171"/>
    </location>
</feature>
<proteinExistence type="predicted"/>
<dbReference type="SUPFAM" id="SSF52058">
    <property type="entry name" value="L domain-like"/>
    <property type="match status" value="1"/>
</dbReference>
<name>A0ABW1K7D9_9ACTN</name>
<keyword evidence="3" id="KW-1185">Reference proteome</keyword>
<reference evidence="3" key="1">
    <citation type="journal article" date="2019" name="Int. J. Syst. Evol. Microbiol.">
        <title>The Global Catalogue of Microorganisms (GCM) 10K type strain sequencing project: providing services to taxonomists for standard genome sequencing and annotation.</title>
        <authorList>
            <consortium name="The Broad Institute Genomics Platform"/>
            <consortium name="The Broad Institute Genome Sequencing Center for Infectious Disease"/>
            <person name="Wu L."/>
            <person name="Ma J."/>
        </authorList>
    </citation>
    <scope>NUCLEOTIDE SEQUENCE [LARGE SCALE GENOMIC DNA]</scope>
    <source>
        <strain evidence="3">ZS-35-S2</strain>
    </source>
</reference>
<dbReference type="Gene3D" id="3.80.10.10">
    <property type="entry name" value="Ribonuclease Inhibitor"/>
    <property type="match status" value="1"/>
</dbReference>